<name>A0A9Q6WQF7_9BURK</name>
<dbReference type="AlphaFoldDB" id="A0A9Q6WQF7"/>
<organism evidence="1 2">
    <name type="scientific">Paraburkholderia caribensis</name>
    <dbReference type="NCBI Taxonomy" id="75105"/>
    <lineage>
        <taxon>Bacteria</taxon>
        <taxon>Pseudomonadati</taxon>
        <taxon>Pseudomonadota</taxon>
        <taxon>Betaproteobacteria</taxon>
        <taxon>Burkholderiales</taxon>
        <taxon>Burkholderiaceae</taxon>
        <taxon>Paraburkholderia</taxon>
    </lineage>
</organism>
<gene>
    <name evidence="1" type="ORF">A9O66_32015</name>
</gene>
<sequence>MQTASRCMLNLTSLGTTYCQSRAAKANNPDLLFDTCVWKQVLVNYPLLGPCSFQNTGVPGMMGEEGHVITPAGLPNGIMFVARRAGRATIDLVAGDWRAQRFFILDVVVEAGDA</sequence>
<accession>A0A9Q6WQF7</accession>
<evidence type="ECO:0000313" key="2">
    <source>
        <dbReference type="Proteomes" id="UP000509548"/>
    </source>
</evidence>
<dbReference type="EMBL" id="CP015960">
    <property type="protein sequence ID" value="QLB67113.1"/>
    <property type="molecule type" value="Genomic_DNA"/>
</dbReference>
<keyword evidence="1" id="KW-0614">Plasmid</keyword>
<dbReference type="Proteomes" id="UP000509548">
    <property type="component" value="Plasmid unnamed"/>
</dbReference>
<evidence type="ECO:0000313" key="1">
    <source>
        <dbReference type="EMBL" id="QLB67113.1"/>
    </source>
</evidence>
<protein>
    <submittedName>
        <fullName evidence="1">Uncharacterized protein</fullName>
    </submittedName>
</protein>
<geneLocation type="plasmid" evidence="2"/>
<reference evidence="1 2" key="1">
    <citation type="journal article" date="2014" name="Genome Announc.">
        <title>Draft Genome Sequence of the Haloacid-Degrading Burkholderia caribensis Strain MBA4.</title>
        <authorList>
            <person name="Pan Y."/>
            <person name="Kong K.F."/>
            <person name="Tsang J.S."/>
        </authorList>
    </citation>
    <scope>NUCLEOTIDE SEQUENCE [LARGE SCALE GENOMIC DNA]</scope>
    <source>
        <strain evidence="1 2">852011</strain>
    </source>
</reference>
<proteinExistence type="predicted"/>